<dbReference type="NCBIfam" id="TIGR00374">
    <property type="entry name" value="flippase-like domain"/>
    <property type="match status" value="1"/>
</dbReference>
<comment type="subcellular location">
    <subcellularLocation>
        <location evidence="1">Cell membrane</location>
        <topology evidence="1">Multi-pass membrane protein</topology>
    </subcellularLocation>
</comment>
<evidence type="ECO:0000256" key="6">
    <source>
        <dbReference type="ARBA" id="ARBA00023136"/>
    </source>
</evidence>
<evidence type="ECO:0000256" key="5">
    <source>
        <dbReference type="ARBA" id="ARBA00022989"/>
    </source>
</evidence>
<evidence type="ECO:0000256" key="7">
    <source>
        <dbReference type="SAM" id="Phobius"/>
    </source>
</evidence>
<dbReference type="Proteomes" id="UP000510821">
    <property type="component" value="Chromosome"/>
</dbReference>
<sequence>MRKSILLQIILSIAAIILILYLSDFTKVVGIMKRINATYLLAAALLYFTLNLFMAYRITLVLKEVKARISFVEALEASLSGMLASDFTPARTGYFATAFLMNLNSKIPLGKAMLSILGPQLFEFSFKCIAGSLALWYVMDLIAYRIGSEAGFLGMLLGIAVFILMIIVMALLIFSRSFVRKLSFMRMLPYGKHLYPLLSNMQKSSKAVRKLAPAITAIYLATWLIKSFEWLFLAKSVGMTIASPVPELLFFAFLNPLVTILQFIPSPTLAGMGISEGGTAVILLLFGVPAYESIAFALLARSMNIAVDLLGIKGAAKVVNRI</sequence>
<keyword evidence="6 7" id="KW-0472">Membrane</keyword>
<gene>
    <name evidence="8" type="ORF">Sv326_0778</name>
</gene>
<feature type="transmembrane region" description="Helical" evidence="7">
    <location>
        <begin position="151"/>
        <end position="174"/>
    </location>
</feature>
<organism evidence="8 9">
    <name type="scientific">Fermentimicrarchaeum limneticum</name>
    <dbReference type="NCBI Taxonomy" id="2795018"/>
    <lineage>
        <taxon>Archaea</taxon>
        <taxon>Candidatus Micrarchaeota</taxon>
        <taxon>Candidatus Fermentimicrarchaeales</taxon>
        <taxon>Candidatus Fermentimicrarchaeaceae</taxon>
        <taxon>Candidatus Fermentimicrarchaeum</taxon>
    </lineage>
</organism>
<keyword evidence="3" id="KW-1003">Cell membrane</keyword>
<feature type="transmembrane region" description="Helical" evidence="7">
    <location>
        <begin position="277"/>
        <end position="300"/>
    </location>
</feature>
<dbReference type="PANTHER" id="PTHR39087">
    <property type="entry name" value="UPF0104 MEMBRANE PROTEIN MJ1595"/>
    <property type="match status" value="1"/>
</dbReference>
<feature type="transmembrane region" description="Helical" evidence="7">
    <location>
        <begin position="211"/>
        <end position="228"/>
    </location>
</feature>
<evidence type="ECO:0000256" key="1">
    <source>
        <dbReference type="ARBA" id="ARBA00004651"/>
    </source>
</evidence>
<evidence type="ECO:0000313" key="9">
    <source>
        <dbReference type="Proteomes" id="UP000510821"/>
    </source>
</evidence>
<dbReference type="PANTHER" id="PTHR39087:SF2">
    <property type="entry name" value="UPF0104 MEMBRANE PROTEIN MJ1595"/>
    <property type="match status" value="1"/>
</dbReference>
<evidence type="ECO:0000256" key="2">
    <source>
        <dbReference type="ARBA" id="ARBA00011061"/>
    </source>
</evidence>
<name>A0A7D5XF44_FERL1</name>
<comment type="similarity">
    <text evidence="2">Belongs to the UPF0104 family.</text>
</comment>
<keyword evidence="5 7" id="KW-1133">Transmembrane helix</keyword>
<dbReference type="EMBL" id="CP058998">
    <property type="protein sequence ID" value="QLJ52953.1"/>
    <property type="molecule type" value="Genomic_DNA"/>
</dbReference>
<reference evidence="9" key="1">
    <citation type="submission" date="2020-07" db="EMBL/GenBank/DDBJ databases">
        <title>Metabolic diversity and evolutionary history of the archaeal phylum ###Micrarchaeota### uncovered from a freshwater lake metagenome.</title>
        <authorList>
            <person name="Kadnikov V.V."/>
            <person name="Savvichev A.S."/>
            <person name="Mardanov A.V."/>
            <person name="Beletsky A.V."/>
            <person name="Chupakov A.V."/>
            <person name="Kokryatskaya N.M."/>
            <person name="Pimenov N.V."/>
            <person name="Ravin N.V."/>
        </authorList>
    </citation>
    <scope>NUCLEOTIDE SEQUENCE [LARGE SCALE GENOMIC DNA]</scope>
</reference>
<keyword evidence="4 7" id="KW-0812">Transmembrane</keyword>
<dbReference type="GO" id="GO:0005886">
    <property type="term" value="C:plasma membrane"/>
    <property type="evidence" value="ECO:0007669"/>
    <property type="project" value="UniProtKB-SubCell"/>
</dbReference>
<feature type="transmembrane region" description="Helical" evidence="7">
    <location>
        <begin position="248"/>
        <end position="265"/>
    </location>
</feature>
<evidence type="ECO:0000313" key="8">
    <source>
        <dbReference type="EMBL" id="QLJ52953.1"/>
    </source>
</evidence>
<accession>A0A7D5XF44</accession>
<dbReference type="AlphaFoldDB" id="A0A7D5XF44"/>
<dbReference type="InterPro" id="IPR022791">
    <property type="entry name" value="L-PG_synthase/AglD"/>
</dbReference>
<feature type="transmembrane region" description="Helical" evidence="7">
    <location>
        <begin position="121"/>
        <end position="139"/>
    </location>
</feature>
<evidence type="ECO:0000256" key="3">
    <source>
        <dbReference type="ARBA" id="ARBA00022475"/>
    </source>
</evidence>
<dbReference type="KEGG" id="flt:Sv326_0778"/>
<dbReference type="Pfam" id="PF03706">
    <property type="entry name" value="LPG_synthase_TM"/>
    <property type="match status" value="1"/>
</dbReference>
<evidence type="ECO:0008006" key="10">
    <source>
        <dbReference type="Google" id="ProtNLM"/>
    </source>
</evidence>
<feature type="transmembrane region" description="Helical" evidence="7">
    <location>
        <begin position="35"/>
        <end position="56"/>
    </location>
</feature>
<feature type="transmembrane region" description="Helical" evidence="7">
    <location>
        <begin position="5"/>
        <end position="23"/>
    </location>
</feature>
<protein>
    <recommendedName>
        <fullName evidence="10">Flippase-like domain-containing protein</fullName>
    </recommendedName>
</protein>
<proteinExistence type="inferred from homology"/>
<evidence type="ECO:0000256" key="4">
    <source>
        <dbReference type="ARBA" id="ARBA00022692"/>
    </source>
</evidence>